<evidence type="ECO:0000259" key="1">
    <source>
        <dbReference type="Pfam" id="PF13966"/>
    </source>
</evidence>
<feature type="domain" description="Reverse transcriptase zinc-binding" evidence="1">
    <location>
        <begin position="158"/>
        <end position="240"/>
    </location>
</feature>
<name>A0A2N9JBD4_FAGSY</name>
<dbReference type="Gene3D" id="3.40.50.620">
    <property type="entry name" value="HUPs"/>
    <property type="match status" value="1"/>
</dbReference>
<proteinExistence type="predicted"/>
<dbReference type="EMBL" id="OIVN01006477">
    <property type="protein sequence ID" value="SPD33880.1"/>
    <property type="molecule type" value="Genomic_DNA"/>
</dbReference>
<dbReference type="Pfam" id="PF13966">
    <property type="entry name" value="zf-RVT"/>
    <property type="match status" value="1"/>
</dbReference>
<gene>
    <name evidence="2" type="ORF">FSB_LOCUS61762</name>
</gene>
<protein>
    <recommendedName>
        <fullName evidence="1">Reverse transcriptase zinc-binding domain-containing protein</fullName>
    </recommendedName>
</protein>
<dbReference type="PANTHER" id="PTHR36617:SF15">
    <property type="entry name" value="REVERSE TRANSCRIPTASE ZINC-BINDING DOMAIN-CONTAINING PROTEIN"/>
    <property type="match status" value="1"/>
</dbReference>
<accession>A0A2N9JBD4</accession>
<organism evidence="2">
    <name type="scientific">Fagus sylvatica</name>
    <name type="common">Beechnut</name>
    <dbReference type="NCBI Taxonomy" id="28930"/>
    <lineage>
        <taxon>Eukaryota</taxon>
        <taxon>Viridiplantae</taxon>
        <taxon>Streptophyta</taxon>
        <taxon>Embryophyta</taxon>
        <taxon>Tracheophyta</taxon>
        <taxon>Spermatophyta</taxon>
        <taxon>Magnoliopsida</taxon>
        <taxon>eudicotyledons</taxon>
        <taxon>Gunneridae</taxon>
        <taxon>Pentapetalae</taxon>
        <taxon>rosids</taxon>
        <taxon>fabids</taxon>
        <taxon>Fagales</taxon>
        <taxon>Fagaceae</taxon>
        <taxon>Fagus</taxon>
    </lineage>
</organism>
<evidence type="ECO:0000313" key="2">
    <source>
        <dbReference type="EMBL" id="SPD33880.1"/>
    </source>
</evidence>
<dbReference type="InterPro" id="IPR014729">
    <property type="entry name" value="Rossmann-like_a/b/a_fold"/>
</dbReference>
<dbReference type="InterPro" id="IPR026960">
    <property type="entry name" value="RVT-Znf"/>
</dbReference>
<dbReference type="SUPFAM" id="SSF52402">
    <property type="entry name" value="Adenine nucleotide alpha hydrolases-like"/>
    <property type="match status" value="1"/>
</dbReference>
<dbReference type="AlphaFoldDB" id="A0A2N9JBD4"/>
<dbReference type="PANTHER" id="PTHR36617">
    <property type="entry name" value="PROTEIN, PUTATIVE-RELATED"/>
    <property type="match status" value="1"/>
</dbReference>
<sequence>MKVVALVSGGKDSCYAMIKCIQYGHQVVALANLRPADDSVDDLDSYMYQTVKSLALFLLLCLGDGSKTRFWTDIWCGTCRLKEGFPELFRIARNKEALVRDHVRYQNGGVFWDLNFTRHAQDWELEAVFSFVELLYSSSAKGHGEDRMCWRGHSKDGFQVKSYYNFLLPTAGHLGPWKRIWKTGAPPRVAFFVWAAALGRILTIDNLRRRHVIVLDWCCMCKESGESISHLLMHCSAARERQDSEVVGHGPSLRVLVSLVGEKC</sequence>
<reference evidence="2" key="1">
    <citation type="submission" date="2018-02" db="EMBL/GenBank/DDBJ databases">
        <authorList>
            <person name="Cohen D.B."/>
            <person name="Kent A.D."/>
        </authorList>
    </citation>
    <scope>NUCLEOTIDE SEQUENCE</scope>
</reference>